<dbReference type="EMBL" id="KV429152">
    <property type="protein sequence ID" value="KZT63862.1"/>
    <property type="molecule type" value="Genomic_DNA"/>
</dbReference>
<dbReference type="InterPro" id="IPR002068">
    <property type="entry name" value="A-crystallin/Hsp20_dom"/>
</dbReference>
<evidence type="ECO:0000256" key="1">
    <source>
        <dbReference type="PROSITE-ProRule" id="PRU00285"/>
    </source>
</evidence>
<evidence type="ECO:0000256" key="2">
    <source>
        <dbReference type="SAM" id="MobiDB-lite"/>
    </source>
</evidence>
<dbReference type="SUPFAM" id="SSF49764">
    <property type="entry name" value="HSP20-like chaperones"/>
    <property type="match status" value="1"/>
</dbReference>
<reference evidence="4 5" key="1">
    <citation type="journal article" date="2016" name="Mol. Biol. Evol.">
        <title>Comparative Genomics of Early-Diverging Mushroom-Forming Fungi Provides Insights into the Origins of Lignocellulose Decay Capabilities.</title>
        <authorList>
            <person name="Nagy L.G."/>
            <person name="Riley R."/>
            <person name="Tritt A."/>
            <person name="Adam C."/>
            <person name="Daum C."/>
            <person name="Floudas D."/>
            <person name="Sun H."/>
            <person name="Yadav J.S."/>
            <person name="Pangilinan J."/>
            <person name="Larsson K.H."/>
            <person name="Matsuura K."/>
            <person name="Barry K."/>
            <person name="Labutti K."/>
            <person name="Kuo R."/>
            <person name="Ohm R.A."/>
            <person name="Bhattacharya S.S."/>
            <person name="Shirouzu T."/>
            <person name="Yoshinaga Y."/>
            <person name="Martin F.M."/>
            <person name="Grigoriev I.V."/>
            <person name="Hibbett D.S."/>
        </authorList>
    </citation>
    <scope>NUCLEOTIDE SEQUENCE [LARGE SCALE GENOMIC DNA]</scope>
    <source>
        <strain evidence="4 5">L-15889</strain>
    </source>
</reference>
<evidence type="ECO:0000313" key="5">
    <source>
        <dbReference type="Proteomes" id="UP000076727"/>
    </source>
</evidence>
<name>A0A165L182_9APHY</name>
<comment type="similarity">
    <text evidence="1">Belongs to the small heat shock protein (HSP20) family.</text>
</comment>
<dbReference type="InterPro" id="IPR008978">
    <property type="entry name" value="HSP20-like_chaperone"/>
</dbReference>
<dbReference type="AlphaFoldDB" id="A0A165L182"/>
<dbReference type="PROSITE" id="PS01031">
    <property type="entry name" value="SHSP"/>
    <property type="match status" value="1"/>
</dbReference>
<gene>
    <name evidence="4" type="ORF">DAEQUDRAFT_679582</name>
</gene>
<dbReference type="Proteomes" id="UP000076727">
    <property type="component" value="Unassembled WGS sequence"/>
</dbReference>
<dbReference type="Gene3D" id="2.60.40.790">
    <property type="match status" value="1"/>
</dbReference>
<feature type="region of interest" description="Disordered" evidence="2">
    <location>
        <begin position="1"/>
        <end position="60"/>
    </location>
</feature>
<evidence type="ECO:0000259" key="3">
    <source>
        <dbReference type="PROSITE" id="PS01031"/>
    </source>
</evidence>
<dbReference type="OrthoDB" id="1431247at2759"/>
<evidence type="ECO:0000313" key="4">
    <source>
        <dbReference type="EMBL" id="KZT63862.1"/>
    </source>
</evidence>
<dbReference type="CDD" id="cd06464">
    <property type="entry name" value="ACD_sHsps-like"/>
    <property type="match status" value="1"/>
</dbReference>
<organism evidence="4 5">
    <name type="scientific">Daedalea quercina L-15889</name>
    <dbReference type="NCBI Taxonomy" id="1314783"/>
    <lineage>
        <taxon>Eukaryota</taxon>
        <taxon>Fungi</taxon>
        <taxon>Dikarya</taxon>
        <taxon>Basidiomycota</taxon>
        <taxon>Agaricomycotina</taxon>
        <taxon>Agaricomycetes</taxon>
        <taxon>Polyporales</taxon>
        <taxon>Fomitopsis</taxon>
    </lineage>
</organism>
<protein>
    <recommendedName>
        <fullName evidence="3">SHSP domain-containing protein</fullName>
    </recommendedName>
</protein>
<accession>A0A165L182</accession>
<sequence>MTSASSGGAPAFSNREGFRARRGAPPPRISPRSLPPPAPPQVLTPPPPPLSEEAGREGRRHRPYEPFLAHAALPSNDAWIAVETVEEEYRLLVRLLGFSRDSITLSTRKRRILHVVADSWEPNGGHFERRISFGYDADLGQVRAEFDGEYLRVIVPRRQPTVNFWSL</sequence>
<proteinExistence type="inferred from homology"/>
<keyword evidence="5" id="KW-1185">Reference proteome</keyword>
<feature type="domain" description="SHSP" evidence="3">
    <location>
        <begin position="71"/>
        <end position="167"/>
    </location>
</feature>
<feature type="compositionally biased region" description="Pro residues" evidence="2">
    <location>
        <begin position="24"/>
        <end position="50"/>
    </location>
</feature>